<dbReference type="RefSeq" id="WP_097839930.1">
    <property type="nucleotide sequence ID" value="NZ_NMTY01000025.1"/>
</dbReference>
<dbReference type="Pfam" id="PF00295">
    <property type="entry name" value="Glyco_hydro_28"/>
    <property type="match status" value="1"/>
</dbReference>
<evidence type="ECO:0000313" key="7">
    <source>
        <dbReference type="Proteomes" id="UP000220005"/>
    </source>
</evidence>
<evidence type="ECO:0000256" key="1">
    <source>
        <dbReference type="ARBA" id="ARBA00008834"/>
    </source>
</evidence>
<reference evidence="6 7" key="1">
    <citation type="journal article" date="2017" name="Front. Microbiol.">
        <title>New Insights into the Diversity of the Genus Faecalibacterium.</title>
        <authorList>
            <person name="Benevides L."/>
            <person name="Burman S."/>
            <person name="Martin R."/>
            <person name="Robert V."/>
            <person name="Thomas M."/>
            <person name="Miquel S."/>
            <person name="Chain F."/>
            <person name="Sokol H."/>
            <person name="Bermudez-Humaran L.G."/>
            <person name="Morrison M."/>
            <person name="Langella P."/>
            <person name="Azevedo V.A."/>
            <person name="Chatel J.M."/>
            <person name="Soares S."/>
        </authorList>
    </citation>
    <scope>NUCLEOTIDE SEQUENCE [LARGE SCALE GENOMIC DNA]</scope>
    <source>
        <strain evidence="6 7">CNCM I 4575</strain>
    </source>
</reference>
<keyword evidence="2 4" id="KW-0378">Hydrolase</keyword>
<keyword evidence="3 4" id="KW-0326">Glycosidase</keyword>
<comment type="caution">
    <text evidence="6">The sequence shown here is derived from an EMBL/GenBank/DDBJ whole genome shotgun (WGS) entry which is preliminary data.</text>
</comment>
<comment type="similarity">
    <text evidence="1 4">Belongs to the glycosyl hydrolase 28 family.</text>
</comment>
<evidence type="ECO:0000256" key="4">
    <source>
        <dbReference type="RuleBase" id="RU361169"/>
    </source>
</evidence>
<dbReference type="InterPro" id="IPR000743">
    <property type="entry name" value="Glyco_hydro_28"/>
</dbReference>
<dbReference type="InterPro" id="IPR024535">
    <property type="entry name" value="RHGA/B-epi-like_pectate_lyase"/>
</dbReference>
<gene>
    <name evidence="6" type="ORF">CGS58_11335</name>
</gene>
<dbReference type="InterPro" id="IPR051801">
    <property type="entry name" value="GH28_Enzymes"/>
</dbReference>
<dbReference type="InterPro" id="IPR011050">
    <property type="entry name" value="Pectin_lyase_fold/virulence"/>
</dbReference>
<protein>
    <submittedName>
        <fullName evidence="6">Polygalacturonase</fullName>
    </submittedName>
</protein>
<dbReference type="PANTHER" id="PTHR31339">
    <property type="entry name" value="PECTIN LYASE-RELATED"/>
    <property type="match status" value="1"/>
</dbReference>
<dbReference type="GO" id="GO:0005975">
    <property type="term" value="P:carbohydrate metabolic process"/>
    <property type="evidence" value="ECO:0007669"/>
    <property type="project" value="InterPro"/>
</dbReference>
<dbReference type="Gene3D" id="2.160.20.10">
    <property type="entry name" value="Single-stranded right-handed beta-helix, Pectin lyase-like"/>
    <property type="match status" value="1"/>
</dbReference>
<sequence length="518" mass="57422">MKLSLIRSMTRSAVFELENGLCFRPAHPFRVLLNGEAVYEAQNTNVFSLFSLAPATNYTVSVEAEGETLTLAFRTEDESFFVDASRYGLVTDGETDNTGRLQAALSTCPKGGTVYVPAGRYRTSSLFLKSCTTLYLEKGAVLLGDNDRTHYPILPGVLPSENEVDEYYLTGWEGNPLSSFAGLLNITQVHDVVVTGEGTLDCDAQNGDWWVNPKVKRIAWRPRAVAMVDSENVCLHGITVQNSYSWTIHPIFVKHLDLLNFNINNPYNAPNTDGIDPESCEYTRIIGVNIHVGDDCIAMKASKVFLGMKLKKSCEHTVIRNCLLDKGHGGIVIGSEMSGGVKDMVVTQCLMDHTDRGLRVKTRRGRGNTAVIDGLVFRNVEMRGVKAPFVINMFYFCDPDGHSPYVQCREAMPVDEYTPKLGSLTMEDIVATDAQFAGCYFDGLPEQPIERVSMKNVTITFDPNAEAGQAAMADNRPHVKKLAVYAENVKEIDLHNVKIEGYEGERLRFANVGHFEED</sequence>
<dbReference type="Proteomes" id="UP000220005">
    <property type="component" value="Unassembled WGS sequence"/>
</dbReference>
<dbReference type="PANTHER" id="PTHR31339:SF9">
    <property type="entry name" value="PLASMIN AND FIBRONECTIN-BINDING PROTEIN A"/>
    <property type="match status" value="1"/>
</dbReference>
<dbReference type="AlphaFoldDB" id="A0A2A7ANM0"/>
<accession>A0A2A7ANM0</accession>
<evidence type="ECO:0000256" key="3">
    <source>
        <dbReference type="ARBA" id="ARBA00023295"/>
    </source>
</evidence>
<dbReference type="GO" id="GO:0004650">
    <property type="term" value="F:polygalacturonase activity"/>
    <property type="evidence" value="ECO:0007669"/>
    <property type="project" value="InterPro"/>
</dbReference>
<dbReference type="Pfam" id="PF12708">
    <property type="entry name" value="Pect-lyase_RHGA_epim"/>
    <property type="match status" value="1"/>
</dbReference>
<name>A0A2A7ANM0_9FIRM</name>
<evidence type="ECO:0000259" key="5">
    <source>
        <dbReference type="Pfam" id="PF12708"/>
    </source>
</evidence>
<dbReference type="SUPFAM" id="SSF51126">
    <property type="entry name" value="Pectin lyase-like"/>
    <property type="match status" value="1"/>
</dbReference>
<dbReference type="InterPro" id="IPR012334">
    <property type="entry name" value="Pectin_lyas_fold"/>
</dbReference>
<feature type="domain" description="Rhamnogalacturonase A/B/Epimerase-like pectate lyase" evidence="5">
    <location>
        <begin position="81"/>
        <end position="145"/>
    </location>
</feature>
<dbReference type="EMBL" id="NMTY01000025">
    <property type="protein sequence ID" value="PDX80631.1"/>
    <property type="molecule type" value="Genomic_DNA"/>
</dbReference>
<organism evidence="6 7">
    <name type="scientific">Faecalibacterium prausnitzii</name>
    <dbReference type="NCBI Taxonomy" id="853"/>
    <lineage>
        <taxon>Bacteria</taxon>
        <taxon>Bacillati</taxon>
        <taxon>Bacillota</taxon>
        <taxon>Clostridia</taxon>
        <taxon>Eubacteriales</taxon>
        <taxon>Oscillospiraceae</taxon>
        <taxon>Faecalibacterium</taxon>
    </lineage>
</organism>
<evidence type="ECO:0000256" key="2">
    <source>
        <dbReference type="ARBA" id="ARBA00022801"/>
    </source>
</evidence>
<evidence type="ECO:0000313" key="6">
    <source>
        <dbReference type="EMBL" id="PDX80631.1"/>
    </source>
</evidence>
<proteinExistence type="inferred from homology"/>